<gene>
    <name evidence="1" type="ORF">FCL42_12695</name>
</gene>
<dbReference type="OrthoDB" id="6402217at2"/>
<proteinExistence type="predicted"/>
<dbReference type="RefSeq" id="WP_136863798.1">
    <property type="nucleotide sequence ID" value="NZ_SWCJ01000009.1"/>
</dbReference>
<comment type="caution">
    <text evidence="1">The sequence shown here is derived from an EMBL/GenBank/DDBJ whole genome shotgun (WGS) entry which is preliminary data.</text>
</comment>
<dbReference type="Proteomes" id="UP000305675">
    <property type="component" value="Unassembled WGS sequence"/>
</dbReference>
<evidence type="ECO:0000313" key="2">
    <source>
        <dbReference type="Proteomes" id="UP000305675"/>
    </source>
</evidence>
<protein>
    <submittedName>
        <fullName evidence="1">Uncharacterized protein</fullName>
    </submittedName>
</protein>
<name>A0A4U1BPC0_9GAMM</name>
<reference evidence="1 2" key="1">
    <citation type="submission" date="2019-04" db="EMBL/GenBank/DDBJ databases">
        <authorList>
            <person name="Hwang J.C."/>
        </authorList>
    </citation>
    <scope>NUCLEOTIDE SEQUENCE [LARGE SCALE GENOMIC DNA]</scope>
    <source>
        <strain evidence="1 2">IMCC35002</strain>
    </source>
</reference>
<keyword evidence="2" id="KW-1185">Reference proteome</keyword>
<sequence>MNSNQLLFEKVSTYAKWCGIHSEQQWQQYHQQHHCPSWVPKDPEAYFSEKGEWSGWDEFTGDAH</sequence>
<dbReference type="EMBL" id="SWCJ01000009">
    <property type="protein sequence ID" value="TKB54249.1"/>
    <property type="molecule type" value="Genomic_DNA"/>
</dbReference>
<organism evidence="1 2">
    <name type="scientific">Ferrimonas aestuarii</name>
    <dbReference type="NCBI Taxonomy" id="2569539"/>
    <lineage>
        <taxon>Bacteria</taxon>
        <taxon>Pseudomonadati</taxon>
        <taxon>Pseudomonadota</taxon>
        <taxon>Gammaproteobacteria</taxon>
        <taxon>Alteromonadales</taxon>
        <taxon>Ferrimonadaceae</taxon>
        <taxon>Ferrimonas</taxon>
    </lineage>
</organism>
<dbReference type="AlphaFoldDB" id="A0A4U1BPC0"/>
<accession>A0A4U1BPC0</accession>
<evidence type="ECO:0000313" key="1">
    <source>
        <dbReference type="EMBL" id="TKB54249.1"/>
    </source>
</evidence>